<dbReference type="AlphaFoldDB" id="A0A2H3D017"/>
<evidence type="ECO:0000313" key="2">
    <source>
        <dbReference type="Proteomes" id="UP000217790"/>
    </source>
</evidence>
<protein>
    <submittedName>
        <fullName evidence="1">Uncharacterized protein</fullName>
    </submittedName>
</protein>
<proteinExistence type="predicted"/>
<name>A0A2H3D017_ARMGA</name>
<evidence type="ECO:0000313" key="1">
    <source>
        <dbReference type="EMBL" id="PBK81693.1"/>
    </source>
</evidence>
<dbReference type="InParanoid" id="A0A2H3D017"/>
<gene>
    <name evidence="1" type="ORF">ARMGADRAFT_772263</name>
</gene>
<dbReference type="Proteomes" id="UP000217790">
    <property type="component" value="Unassembled WGS sequence"/>
</dbReference>
<reference evidence="2" key="1">
    <citation type="journal article" date="2017" name="Nat. Ecol. Evol.">
        <title>Genome expansion and lineage-specific genetic innovations in the forest pathogenic fungi Armillaria.</title>
        <authorList>
            <person name="Sipos G."/>
            <person name="Prasanna A.N."/>
            <person name="Walter M.C."/>
            <person name="O'Connor E."/>
            <person name="Balint B."/>
            <person name="Krizsan K."/>
            <person name="Kiss B."/>
            <person name="Hess J."/>
            <person name="Varga T."/>
            <person name="Slot J."/>
            <person name="Riley R."/>
            <person name="Boka B."/>
            <person name="Rigling D."/>
            <person name="Barry K."/>
            <person name="Lee J."/>
            <person name="Mihaltcheva S."/>
            <person name="LaButti K."/>
            <person name="Lipzen A."/>
            <person name="Waldron R."/>
            <person name="Moloney N.M."/>
            <person name="Sperisen C."/>
            <person name="Kredics L."/>
            <person name="Vagvoelgyi C."/>
            <person name="Patrignani A."/>
            <person name="Fitzpatrick D."/>
            <person name="Nagy I."/>
            <person name="Doyle S."/>
            <person name="Anderson J.B."/>
            <person name="Grigoriev I.V."/>
            <person name="Gueldener U."/>
            <person name="Muensterkoetter M."/>
            <person name="Nagy L.G."/>
        </authorList>
    </citation>
    <scope>NUCLEOTIDE SEQUENCE [LARGE SCALE GENOMIC DNA]</scope>
    <source>
        <strain evidence="2">Ar21-2</strain>
    </source>
</reference>
<organism evidence="1 2">
    <name type="scientific">Armillaria gallica</name>
    <name type="common">Bulbous honey fungus</name>
    <name type="synonym">Armillaria bulbosa</name>
    <dbReference type="NCBI Taxonomy" id="47427"/>
    <lineage>
        <taxon>Eukaryota</taxon>
        <taxon>Fungi</taxon>
        <taxon>Dikarya</taxon>
        <taxon>Basidiomycota</taxon>
        <taxon>Agaricomycotina</taxon>
        <taxon>Agaricomycetes</taxon>
        <taxon>Agaricomycetidae</taxon>
        <taxon>Agaricales</taxon>
        <taxon>Marasmiineae</taxon>
        <taxon>Physalacriaceae</taxon>
        <taxon>Armillaria</taxon>
    </lineage>
</organism>
<dbReference type="EMBL" id="KZ293725">
    <property type="protein sequence ID" value="PBK81693.1"/>
    <property type="molecule type" value="Genomic_DNA"/>
</dbReference>
<keyword evidence="2" id="KW-1185">Reference proteome</keyword>
<accession>A0A2H3D017</accession>
<sequence length="113" mass="12922">MFNQHHFDIATKASEESDSLSRCYIAWNQSSSNGIANGHPANEGGGKASGNTKYRPRHKIFVKCLPRDLMTAYVGPNEPIHWQRWSEEADAVIRDYFRMMLACSVPRIMKTYQ</sequence>